<evidence type="ECO:0000313" key="1">
    <source>
        <dbReference type="EMBL" id="DAF62302.1"/>
    </source>
</evidence>
<name>A0A8S5TGA3_9CAUD</name>
<organism evidence="1">
    <name type="scientific">Myoviridae sp. ctIty1</name>
    <dbReference type="NCBI Taxonomy" id="2827673"/>
    <lineage>
        <taxon>Viruses</taxon>
        <taxon>Duplodnaviria</taxon>
        <taxon>Heunggongvirae</taxon>
        <taxon>Uroviricota</taxon>
        <taxon>Caudoviricetes</taxon>
    </lineage>
</organism>
<reference evidence="1" key="1">
    <citation type="journal article" date="2021" name="Proc. Natl. Acad. Sci. U.S.A.">
        <title>A Catalog of Tens of Thousands of Viruses from Human Metagenomes Reveals Hidden Associations with Chronic Diseases.</title>
        <authorList>
            <person name="Tisza M.J."/>
            <person name="Buck C.B."/>
        </authorList>
    </citation>
    <scope>NUCLEOTIDE SEQUENCE</scope>
    <source>
        <strain evidence="1">CtIty1</strain>
    </source>
</reference>
<protein>
    <submittedName>
        <fullName evidence="1">Uncharacterized protein</fullName>
    </submittedName>
</protein>
<accession>A0A8S5TGA3</accession>
<proteinExistence type="predicted"/>
<dbReference type="EMBL" id="BK032823">
    <property type="protein sequence ID" value="DAF62302.1"/>
    <property type="molecule type" value="Genomic_DNA"/>
</dbReference>
<sequence>MSLRIMDINDKVHRTPGIIGDIDPKEGDAKINGMVIIVSLVYPNPKSLAAINDFTIENYGNYYIPKIHNFIKESEDGLGIKQDLIFNNVIKLNSEDELGNTIYKRIFYSITPEMYNYASKELNNEERTLDEDLKTGRFFDRVIHEKIAELFFNSEDYLEEIKDSGIIDCIKNGDLKSDCPHTFLIDKDILDDMIGSPIYDQKDLDRLKELSESIKECRNSLKNFTFYLGNKDTDVDITSYLVDALGNIKESILNLECAETLLLDKLHKQQSSEIEDDE</sequence>